<dbReference type="InterPro" id="IPR002110">
    <property type="entry name" value="Ankyrin_rpt"/>
</dbReference>
<sequence>MDVEMDMDIAMDDDDLFSDEDMSDDEDYTQMDRTNQEIYARLPTMSVNFNWAVEDERYPFFCRLLDLTKDWDYSAYSLPPNLRDIFRAEAIDYFLTQAVLIRDDDRERAEQFIRFVSASGYKDQPTDLNQYGRPSPHRTTLVHRAIGKKWDSVVIGHLLRIYDGCDVNYVDESGLTHFHVACWKGFNDVVQRFLDYGRVDPNDCSWREQQGQSPLYLAVSGGHDKVIASLLRGGADPNSVDAAGRTALHHVCELWTRDKLASIIFELGRENNHPVLIDAQNNEGNTPLLLAVSKGNFRSLGEFLLRKGADPNLANAEKSTALHAICKGDYDQDLVNAFFELSRENNHTVLIDAQDNQGNTPLHLAVGKGNKNVVEYLLRKGADSSLANAEGQTALHIICKRDKEDDLIDTFFNVCAEVNQVVQVDAENNLRVTPLQWAVTRFRPHVVDVLLNRGAYLSHFVFPEEDLFSGSRELDICRDARLLRLASGALACVELLEARGYAMNLIDALRLMKIFALNAIYQQPLDRARFRRCRRNEEFARRAREIMISADVSLYDAMQTRLDQAEDRLDYMDYYEFALSSEWAKIPQAHRQACAVHLCEKSTRSFFRRWVLFAVADSVFDRLPVLCRDAILELLPNFHLRAVVMAADPNQNELVDGDN</sequence>
<comment type="caution">
    <text evidence="4">The sequence shown here is derived from an EMBL/GenBank/DDBJ whole genome shotgun (WGS) entry which is preliminary data.</text>
</comment>
<evidence type="ECO:0000313" key="4">
    <source>
        <dbReference type="EMBL" id="KAL3404518.1"/>
    </source>
</evidence>
<proteinExistence type="predicted"/>
<dbReference type="PROSITE" id="PS50297">
    <property type="entry name" value="ANK_REP_REGION"/>
    <property type="match status" value="3"/>
</dbReference>
<accession>A0ABD2XI74</accession>
<gene>
    <name evidence="4" type="ORF">TKK_002980</name>
</gene>
<dbReference type="EMBL" id="JBJJXI010000025">
    <property type="protein sequence ID" value="KAL3404518.1"/>
    <property type="molecule type" value="Genomic_DNA"/>
</dbReference>
<keyword evidence="5" id="KW-1185">Reference proteome</keyword>
<dbReference type="Pfam" id="PF12796">
    <property type="entry name" value="Ank_2"/>
    <property type="match status" value="2"/>
</dbReference>
<protein>
    <submittedName>
        <fullName evidence="4">Uncharacterized protein</fullName>
    </submittedName>
</protein>
<dbReference type="PROSITE" id="PS50088">
    <property type="entry name" value="ANK_REPEAT"/>
    <property type="match status" value="3"/>
</dbReference>
<evidence type="ECO:0000313" key="5">
    <source>
        <dbReference type="Proteomes" id="UP001627154"/>
    </source>
</evidence>
<dbReference type="SMART" id="SM00248">
    <property type="entry name" value="ANK"/>
    <property type="match status" value="7"/>
</dbReference>
<dbReference type="InterPro" id="IPR036770">
    <property type="entry name" value="Ankyrin_rpt-contain_sf"/>
</dbReference>
<feature type="repeat" description="ANK" evidence="3">
    <location>
        <begin position="283"/>
        <end position="316"/>
    </location>
</feature>
<evidence type="ECO:0000256" key="3">
    <source>
        <dbReference type="PROSITE-ProRule" id="PRU00023"/>
    </source>
</evidence>
<reference evidence="4 5" key="1">
    <citation type="journal article" date="2024" name="bioRxiv">
        <title>A reference genome for Trichogramma kaykai: A tiny desert-dwelling parasitoid wasp with competing sex-ratio distorters.</title>
        <authorList>
            <person name="Culotta J."/>
            <person name="Lindsey A.R."/>
        </authorList>
    </citation>
    <scope>NUCLEOTIDE SEQUENCE [LARGE SCALE GENOMIC DNA]</scope>
    <source>
        <strain evidence="4 5">KSX58</strain>
    </source>
</reference>
<keyword evidence="2 3" id="KW-0040">ANK repeat</keyword>
<dbReference type="Proteomes" id="UP001627154">
    <property type="component" value="Unassembled WGS sequence"/>
</dbReference>
<feature type="repeat" description="ANK" evidence="3">
    <location>
        <begin position="357"/>
        <end position="389"/>
    </location>
</feature>
<keyword evidence="1" id="KW-0677">Repeat</keyword>
<feature type="repeat" description="ANK" evidence="3">
    <location>
        <begin position="210"/>
        <end position="242"/>
    </location>
</feature>
<dbReference type="SUPFAM" id="SSF48403">
    <property type="entry name" value="Ankyrin repeat"/>
    <property type="match status" value="1"/>
</dbReference>
<dbReference type="PANTHER" id="PTHR24124:SF8">
    <property type="entry name" value="OCA DOMAIN-CONTAINING PROTEIN"/>
    <property type="match status" value="1"/>
</dbReference>
<dbReference type="Gene3D" id="1.25.40.20">
    <property type="entry name" value="Ankyrin repeat-containing domain"/>
    <property type="match status" value="3"/>
</dbReference>
<dbReference type="PANTHER" id="PTHR24124">
    <property type="entry name" value="ANKYRIN REPEAT FAMILY A"/>
    <property type="match status" value="1"/>
</dbReference>
<organism evidence="4 5">
    <name type="scientific">Trichogramma kaykai</name>
    <dbReference type="NCBI Taxonomy" id="54128"/>
    <lineage>
        <taxon>Eukaryota</taxon>
        <taxon>Metazoa</taxon>
        <taxon>Ecdysozoa</taxon>
        <taxon>Arthropoda</taxon>
        <taxon>Hexapoda</taxon>
        <taxon>Insecta</taxon>
        <taxon>Pterygota</taxon>
        <taxon>Neoptera</taxon>
        <taxon>Endopterygota</taxon>
        <taxon>Hymenoptera</taxon>
        <taxon>Apocrita</taxon>
        <taxon>Proctotrupomorpha</taxon>
        <taxon>Chalcidoidea</taxon>
        <taxon>Trichogrammatidae</taxon>
        <taxon>Trichogramma</taxon>
    </lineage>
</organism>
<name>A0ABD2XI74_9HYME</name>
<dbReference type="AlphaFoldDB" id="A0ABD2XI74"/>
<evidence type="ECO:0000256" key="1">
    <source>
        <dbReference type="ARBA" id="ARBA00022737"/>
    </source>
</evidence>
<evidence type="ECO:0000256" key="2">
    <source>
        <dbReference type="ARBA" id="ARBA00023043"/>
    </source>
</evidence>